<keyword evidence="8" id="KW-0472">Membrane</keyword>
<evidence type="ECO:0000256" key="3">
    <source>
        <dbReference type="ARBA" id="ARBA00022729"/>
    </source>
</evidence>
<dbReference type="KEGG" id="azm:DM194_08845"/>
<keyword evidence="1" id="KW-0645">Protease</keyword>
<organism evidence="9 10">
    <name type="scientific">Azospirillum ramasamyi</name>
    <dbReference type="NCBI Taxonomy" id="682998"/>
    <lineage>
        <taxon>Bacteria</taxon>
        <taxon>Pseudomonadati</taxon>
        <taxon>Pseudomonadota</taxon>
        <taxon>Alphaproteobacteria</taxon>
        <taxon>Rhodospirillales</taxon>
        <taxon>Azospirillaceae</taxon>
        <taxon>Azospirillum</taxon>
    </lineage>
</organism>
<keyword evidence="6" id="KW-0862">Zinc</keyword>
<proteinExistence type="predicted"/>
<dbReference type="GO" id="GO:0006508">
    <property type="term" value="P:proteolysis"/>
    <property type="evidence" value="ECO:0007669"/>
    <property type="project" value="UniProtKB-KW"/>
</dbReference>
<accession>A0A2U9S9K3</accession>
<dbReference type="OrthoDB" id="1467367at2"/>
<dbReference type="AlphaFoldDB" id="A0A2U9S9K3"/>
<dbReference type="NCBIfam" id="NF006947">
    <property type="entry name" value="PRK09429.1"/>
    <property type="match status" value="1"/>
</dbReference>
<dbReference type="GO" id="GO:0004252">
    <property type="term" value="F:serine-type endopeptidase activity"/>
    <property type="evidence" value="ECO:0007669"/>
    <property type="project" value="InterPro"/>
</dbReference>
<dbReference type="GO" id="GO:0008237">
    <property type="term" value="F:metallopeptidase activity"/>
    <property type="evidence" value="ECO:0007669"/>
    <property type="project" value="UniProtKB-KW"/>
</dbReference>
<dbReference type="InterPro" id="IPR005073">
    <property type="entry name" value="Peptidase_M74"/>
</dbReference>
<evidence type="ECO:0000256" key="2">
    <source>
        <dbReference type="ARBA" id="ARBA00022723"/>
    </source>
</evidence>
<keyword evidence="10" id="KW-1185">Reference proteome</keyword>
<dbReference type="GO" id="GO:0030288">
    <property type="term" value="C:outer membrane-bounded periplasmic space"/>
    <property type="evidence" value="ECO:0007669"/>
    <property type="project" value="InterPro"/>
</dbReference>
<gene>
    <name evidence="9" type="ORF">DM194_08845</name>
</gene>
<evidence type="ECO:0000256" key="1">
    <source>
        <dbReference type="ARBA" id="ARBA00022670"/>
    </source>
</evidence>
<protein>
    <submittedName>
        <fullName evidence="9">Penicillin-insensitive murein endopeptidase</fullName>
    </submittedName>
</protein>
<keyword evidence="3" id="KW-0732">Signal</keyword>
<dbReference type="InterPro" id="IPR009045">
    <property type="entry name" value="Zn_M74/Hedgehog-like"/>
</dbReference>
<evidence type="ECO:0000256" key="6">
    <source>
        <dbReference type="ARBA" id="ARBA00022833"/>
    </source>
</evidence>
<keyword evidence="8" id="KW-1133">Transmembrane helix</keyword>
<dbReference type="Pfam" id="PF03411">
    <property type="entry name" value="Peptidase_M74"/>
    <property type="match status" value="1"/>
</dbReference>
<dbReference type="Proteomes" id="UP000249605">
    <property type="component" value="Chromosome"/>
</dbReference>
<keyword evidence="8" id="KW-0812">Transmembrane</keyword>
<dbReference type="SUPFAM" id="SSF55166">
    <property type="entry name" value="Hedgehog/DD-peptidase"/>
    <property type="match status" value="1"/>
</dbReference>
<keyword evidence="4" id="KW-0574">Periplasm</keyword>
<name>A0A2U9S9K3_9PROT</name>
<keyword evidence="5" id="KW-0378">Hydrolase</keyword>
<evidence type="ECO:0000313" key="9">
    <source>
        <dbReference type="EMBL" id="AWU94359.1"/>
    </source>
</evidence>
<dbReference type="Gene3D" id="3.30.1380.10">
    <property type="match status" value="1"/>
</dbReference>
<sequence length="354" mass="37576">MHLPSFLNHDSAIAVTVSVLAAVLAVMRGTDMAFHAFGGRAFRVVACVGMAVALLAASGAADAEQRKKKPAPVPAYATSVAWGAVSGPSLGAAQSIGGYAAGCVAGARALPPEGVGYQVIRLSRQRNYGHPVLVAMLRDFGQRVALAGLGTALIGDMGQARGGPMPSGHASHQIGLDADVWLRLDLPPMGRAGRERLQEIKYVDYDRMRVTADWSERQAKMVQIAASDPRVARIFVNPAIKLAMCQRSWADRSFLNKLRPWHGHDGHMHIRLSCPSGSPLCERQTAQPEGDGCDDELMSWLNSASPAIERPPGYKPEPRVVRKMPAACAPVLNAAGTRVASLPESTPASAKAAR</sequence>
<evidence type="ECO:0000256" key="8">
    <source>
        <dbReference type="SAM" id="Phobius"/>
    </source>
</evidence>
<keyword evidence="7" id="KW-0482">Metalloprotease</keyword>
<feature type="transmembrane region" description="Helical" evidence="8">
    <location>
        <begin position="12"/>
        <end position="29"/>
    </location>
</feature>
<evidence type="ECO:0000256" key="4">
    <source>
        <dbReference type="ARBA" id="ARBA00022764"/>
    </source>
</evidence>
<evidence type="ECO:0000313" key="10">
    <source>
        <dbReference type="Proteomes" id="UP000249605"/>
    </source>
</evidence>
<feature type="transmembrane region" description="Helical" evidence="8">
    <location>
        <begin position="41"/>
        <end position="61"/>
    </location>
</feature>
<dbReference type="GO" id="GO:0046872">
    <property type="term" value="F:metal ion binding"/>
    <property type="evidence" value="ECO:0007669"/>
    <property type="project" value="UniProtKB-KW"/>
</dbReference>
<evidence type="ECO:0000256" key="7">
    <source>
        <dbReference type="ARBA" id="ARBA00023049"/>
    </source>
</evidence>
<keyword evidence="2" id="KW-0479">Metal-binding</keyword>
<reference evidence="9 10" key="1">
    <citation type="journal article" date="2019" name="Int. J. Syst. Evol. Microbiol.">
        <title>Azospirillum ramasamyi sp. nov., a novel diazotrophic bacterium isolated from fermented bovine products.</title>
        <authorList>
            <person name="Anandham R."/>
            <person name="Heo J."/>
            <person name="Krishnamoorthy R."/>
            <person name="SenthilKumar M."/>
            <person name="Gopal N.O."/>
            <person name="Kim S.J."/>
            <person name="Kwon S.W."/>
        </authorList>
    </citation>
    <scope>NUCLEOTIDE SEQUENCE [LARGE SCALE GENOMIC DNA]</scope>
    <source>
        <strain evidence="9 10">M2T2B2</strain>
    </source>
</reference>
<dbReference type="EMBL" id="CP029829">
    <property type="protein sequence ID" value="AWU94359.1"/>
    <property type="molecule type" value="Genomic_DNA"/>
</dbReference>
<evidence type="ECO:0000256" key="5">
    <source>
        <dbReference type="ARBA" id="ARBA00022801"/>
    </source>
</evidence>